<evidence type="ECO:0000256" key="2">
    <source>
        <dbReference type="ARBA" id="ARBA00022475"/>
    </source>
</evidence>
<dbReference type="EMBL" id="VUOB01000022">
    <property type="protein sequence ID" value="KAA2262274.1"/>
    <property type="molecule type" value="Genomic_DNA"/>
</dbReference>
<name>A0A5B2XGJ2_9PSEU</name>
<keyword evidence="9" id="KW-1185">Reference proteome</keyword>
<comment type="subcellular location">
    <subcellularLocation>
        <location evidence="1">Cell membrane</location>
        <topology evidence="1">Multi-pass membrane protein</topology>
    </subcellularLocation>
</comment>
<dbReference type="GO" id="GO:0005886">
    <property type="term" value="C:plasma membrane"/>
    <property type="evidence" value="ECO:0007669"/>
    <property type="project" value="UniProtKB-SubCell"/>
</dbReference>
<evidence type="ECO:0000256" key="1">
    <source>
        <dbReference type="ARBA" id="ARBA00004651"/>
    </source>
</evidence>
<evidence type="ECO:0000256" key="5">
    <source>
        <dbReference type="ARBA" id="ARBA00023136"/>
    </source>
</evidence>
<reference evidence="8 9" key="1">
    <citation type="submission" date="2019-09" db="EMBL/GenBank/DDBJ databases">
        <title>Goodfellowia gen. nov., a new genus of the Pseudonocardineae related to Actinoalloteichus, containing Goodfellowia coeruleoviolacea gen. nov., comb. nov. gen. nov., comb. nov.</title>
        <authorList>
            <person name="Labeda D."/>
        </authorList>
    </citation>
    <scope>NUCLEOTIDE SEQUENCE [LARGE SCALE GENOMIC DNA]</scope>
    <source>
        <strain evidence="8 9">AN110305</strain>
    </source>
</reference>
<dbReference type="RefSeq" id="WP_149849857.1">
    <property type="nucleotide sequence ID" value="NZ_VUOB01000022.1"/>
</dbReference>
<feature type="transmembrane region" description="Helical" evidence="6">
    <location>
        <begin position="205"/>
        <end position="225"/>
    </location>
</feature>
<dbReference type="PANTHER" id="PTHR35007">
    <property type="entry name" value="INTEGRAL MEMBRANE PROTEIN-RELATED"/>
    <property type="match status" value="1"/>
</dbReference>
<organism evidence="8 9">
    <name type="scientific">Solihabitans fulvus</name>
    <dbReference type="NCBI Taxonomy" id="1892852"/>
    <lineage>
        <taxon>Bacteria</taxon>
        <taxon>Bacillati</taxon>
        <taxon>Actinomycetota</taxon>
        <taxon>Actinomycetes</taxon>
        <taxon>Pseudonocardiales</taxon>
        <taxon>Pseudonocardiaceae</taxon>
        <taxon>Solihabitans</taxon>
    </lineage>
</organism>
<feature type="transmembrane region" description="Helical" evidence="6">
    <location>
        <begin position="245"/>
        <end position="264"/>
    </location>
</feature>
<evidence type="ECO:0000256" key="6">
    <source>
        <dbReference type="SAM" id="Phobius"/>
    </source>
</evidence>
<dbReference type="Pfam" id="PF00482">
    <property type="entry name" value="T2SSF"/>
    <property type="match status" value="1"/>
</dbReference>
<keyword evidence="3 6" id="KW-0812">Transmembrane</keyword>
<evidence type="ECO:0000256" key="3">
    <source>
        <dbReference type="ARBA" id="ARBA00022692"/>
    </source>
</evidence>
<dbReference type="InterPro" id="IPR018076">
    <property type="entry name" value="T2SS_GspF_dom"/>
</dbReference>
<reference evidence="8 9" key="2">
    <citation type="submission" date="2019-09" db="EMBL/GenBank/DDBJ databases">
        <authorList>
            <person name="Jin C."/>
        </authorList>
    </citation>
    <scope>NUCLEOTIDE SEQUENCE [LARGE SCALE GENOMIC DNA]</scope>
    <source>
        <strain evidence="8 9">AN110305</strain>
    </source>
</reference>
<evidence type="ECO:0000313" key="8">
    <source>
        <dbReference type="EMBL" id="KAA2262274.1"/>
    </source>
</evidence>
<evidence type="ECO:0000259" key="7">
    <source>
        <dbReference type="Pfam" id="PF00482"/>
    </source>
</evidence>
<accession>A0A5B2XGJ2</accession>
<dbReference type="PANTHER" id="PTHR35007:SF4">
    <property type="entry name" value="CONSERVED TRANSMEMBRANE PROTEIN-RELATED"/>
    <property type="match status" value="1"/>
</dbReference>
<evidence type="ECO:0000256" key="4">
    <source>
        <dbReference type="ARBA" id="ARBA00022989"/>
    </source>
</evidence>
<feature type="transmembrane region" description="Helical" evidence="6">
    <location>
        <begin position="46"/>
        <end position="76"/>
    </location>
</feature>
<feature type="domain" description="Type II secretion system protein GspF" evidence="7">
    <location>
        <begin position="104"/>
        <end position="222"/>
    </location>
</feature>
<comment type="caution">
    <text evidence="8">The sequence shown here is derived from an EMBL/GenBank/DDBJ whole genome shotgun (WGS) entry which is preliminary data.</text>
</comment>
<evidence type="ECO:0000313" key="9">
    <source>
        <dbReference type="Proteomes" id="UP000323454"/>
    </source>
</evidence>
<keyword evidence="2" id="KW-1003">Cell membrane</keyword>
<dbReference type="OrthoDB" id="3712305at2"/>
<proteinExistence type="predicted"/>
<keyword evidence="5 6" id="KW-0472">Membrane</keyword>
<dbReference type="Proteomes" id="UP000323454">
    <property type="component" value="Unassembled WGS sequence"/>
</dbReference>
<sequence>MTGFAPLVFALAILALPSRAAARRLAILRPNARRWRAGPWPRPGTAAVLLTAAVLGFALAGVGGAIAATMLAGTVWRRSRASRGARTRLAATASITAALGGFVVELRAGAHPASAAAGAAEDAGALAAAALTAVAATATLGGDVALALQGVAADHPALAGALDQVGAAWRLADRHGVALAEVLDAVRRDLVQRVRFTRQVHARLAGPRASVAVLAALPVLGVLLGELSGARPLHLLCSTTIGQTLLVLGALLICAGLGWSARLTNQAVPT</sequence>
<gene>
    <name evidence="8" type="ORF">F0L68_13405</name>
</gene>
<dbReference type="AlphaFoldDB" id="A0A5B2XGJ2"/>
<protein>
    <submittedName>
        <fullName evidence="8">Type II secretion system protein</fullName>
    </submittedName>
</protein>
<keyword evidence="4 6" id="KW-1133">Transmembrane helix</keyword>